<keyword evidence="2" id="KW-1185">Reference proteome</keyword>
<accession>A0A1J1IKC9</accession>
<organism evidence="1 2">
    <name type="scientific">Clunio marinus</name>
    <dbReference type="NCBI Taxonomy" id="568069"/>
    <lineage>
        <taxon>Eukaryota</taxon>
        <taxon>Metazoa</taxon>
        <taxon>Ecdysozoa</taxon>
        <taxon>Arthropoda</taxon>
        <taxon>Hexapoda</taxon>
        <taxon>Insecta</taxon>
        <taxon>Pterygota</taxon>
        <taxon>Neoptera</taxon>
        <taxon>Endopterygota</taxon>
        <taxon>Diptera</taxon>
        <taxon>Nematocera</taxon>
        <taxon>Chironomoidea</taxon>
        <taxon>Chironomidae</taxon>
        <taxon>Clunio</taxon>
    </lineage>
</organism>
<dbReference type="Proteomes" id="UP000183832">
    <property type="component" value="Unassembled WGS sequence"/>
</dbReference>
<evidence type="ECO:0000313" key="1">
    <source>
        <dbReference type="EMBL" id="CRL00632.1"/>
    </source>
</evidence>
<reference evidence="1 2" key="1">
    <citation type="submission" date="2015-04" db="EMBL/GenBank/DDBJ databases">
        <authorList>
            <person name="Syromyatnikov M.Y."/>
            <person name="Popov V.N."/>
        </authorList>
    </citation>
    <scope>NUCLEOTIDE SEQUENCE [LARGE SCALE GENOMIC DNA]</scope>
</reference>
<protein>
    <submittedName>
        <fullName evidence="1">CLUMA_CG013892, isoform A</fullName>
    </submittedName>
</protein>
<sequence length="61" mass="6996">MSHGNEENFLKFTLKIWKRFITTNTQIQHFFLHSSNVTDNSSETTILGFEGETCSSLGNKK</sequence>
<proteinExistence type="predicted"/>
<dbReference type="EMBL" id="CVRI01000054">
    <property type="protein sequence ID" value="CRL00632.1"/>
    <property type="molecule type" value="Genomic_DNA"/>
</dbReference>
<name>A0A1J1IKC9_9DIPT</name>
<dbReference type="AlphaFoldDB" id="A0A1J1IKC9"/>
<evidence type="ECO:0000313" key="2">
    <source>
        <dbReference type="Proteomes" id="UP000183832"/>
    </source>
</evidence>
<gene>
    <name evidence="1" type="ORF">CLUMA_CG013892</name>
</gene>